<dbReference type="PROSITE" id="PS51257">
    <property type="entry name" value="PROKAR_LIPOPROTEIN"/>
    <property type="match status" value="1"/>
</dbReference>
<keyword evidence="3 6" id="KW-0378">Hydrolase</keyword>
<dbReference type="Gene3D" id="3.30.2010.10">
    <property type="entry name" value="Metalloproteases ('zincins'), catalytic domain"/>
    <property type="match status" value="1"/>
</dbReference>
<keyword evidence="4 6" id="KW-0862">Zinc</keyword>
<feature type="domain" description="Peptidase M48" evidence="8">
    <location>
        <begin position="65"/>
        <end position="249"/>
    </location>
</feature>
<dbReference type="GO" id="GO:0046872">
    <property type="term" value="F:metal ion binding"/>
    <property type="evidence" value="ECO:0007669"/>
    <property type="project" value="UniProtKB-KW"/>
</dbReference>
<evidence type="ECO:0000256" key="4">
    <source>
        <dbReference type="ARBA" id="ARBA00022833"/>
    </source>
</evidence>
<evidence type="ECO:0000256" key="7">
    <source>
        <dbReference type="SAM" id="SignalP"/>
    </source>
</evidence>
<evidence type="ECO:0000256" key="3">
    <source>
        <dbReference type="ARBA" id="ARBA00022801"/>
    </source>
</evidence>
<protein>
    <submittedName>
        <fullName evidence="9">Peptidase M48</fullName>
    </submittedName>
</protein>
<evidence type="ECO:0000313" key="9">
    <source>
        <dbReference type="EMBL" id="HEB97303.1"/>
    </source>
</evidence>
<gene>
    <name evidence="9" type="ORF">ENI96_12855</name>
</gene>
<name>A0A831RPH2_9GAMM</name>
<comment type="cofactor">
    <cofactor evidence="6">
        <name>Zn(2+)</name>
        <dbReference type="ChEBI" id="CHEBI:29105"/>
    </cofactor>
    <text evidence="6">Binds 1 zinc ion per subunit.</text>
</comment>
<dbReference type="PANTHER" id="PTHR22726:SF1">
    <property type="entry name" value="METALLOENDOPEPTIDASE OMA1, MITOCHONDRIAL"/>
    <property type="match status" value="1"/>
</dbReference>
<dbReference type="GO" id="GO:0004222">
    <property type="term" value="F:metalloendopeptidase activity"/>
    <property type="evidence" value="ECO:0007669"/>
    <property type="project" value="InterPro"/>
</dbReference>
<dbReference type="InterPro" id="IPR011990">
    <property type="entry name" value="TPR-like_helical_dom_sf"/>
</dbReference>
<keyword evidence="1 6" id="KW-0645">Protease</keyword>
<dbReference type="Gene3D" id="1.25.40.10">
    <property type="entry name" value="Tetratricopeptide repeat domain"/>
    <property type="match status" value="1"/>
</dbReference>
<dbReference type="GO" id="GO:0016020">
    <property type="term" value="C:membrane"/>
    <property type="evidence" value="ECO:0007669"/>
    <property type="project" value="TreeGrafter"/>
</dbReference>
<dbReference type="EMBL" id="DRKP01000161">
    <property type="protein sequence ID" value="HEB97303.1"/>
    <property type="molecule type" value="Genomic_DNA"/>
</dbReference>
<dbReference type="InterPro" id="IPR001915">
    <property type="entry name" value="Peptidase_M48"/>
</dbReference>
<accession>A0A831RPH2</accession>
<dbReference type="PANTHER" id="PTHR22726">
    <property type="entry name" value="METALLOENDOPEPTIDASE OMA1"/>
    <property type="match status" value="1"/>
</dbReference>
<proteinExistence type="inferred from homology"/>
<feature type="chain" id="PRO_5032708499" evidence="7">
    <location>
        <begin position="24"/>
        <end position="391"/>
    </location>
</feature>
<evidence type="ECO:0000256" key="5">
    <source>
        <dbReference type="ARBA" id="ARBA00023049"/>
    </source>
</evidence>
<evidence type="ECO:0000259" key="8">
    <source>
        <dbReference type="Pfam" id="PF01435"/>
    </source>
</evidence>
<organism evidence="9">
    <name type="scientific">Sedimenticola thiotaurini</name>
    <dbReference type="NCBI Taxonomy" id="1543721"/>
    <lineage>
        <taxon>Bacteria</taxon>
        <taxon>Pseudomonadati</taxon>
        <taxon>Pseudomonadota</taxon>
        <taxon>Gammaproteobacteria</taxon>
        <taxon>Chromatiales</taxon>
        <taxon>Sedimenticolaceae</taxon>
        <taxon>Sedimenticola</taxon>
    </lineage>
</organism>
<keyword evidence="2" id="KW-0479">Metal-binding</keyword>
<dbReference type="GO" id="GO:0051603">
    <property type="term" value="P:proteolysis involved in protein catabolic process"/>
    <property type="evidence" value="ECO:0007669"/>
    <property type="project" value="TreeGrafter"/>
</dbReference>
<dbReference type="SUPFAM" id="SSF48452">
    <property type="entry name" value="TPR-like"/>
    <property type="match status" value="1"/>
</dbReference>
<evidence type="ECO:0000256" key="6">
    <source>
        <dbReference type="RuleBase" id="RU003983"/>
    </source>
</evidence>
<keyword evidence="5 6" id="KW-0482">Metalloprotease</keyword>
<evidence type="ECO:0000256" key="1">
    <source>
        <dbReference type="ARBA" id="ARBA00022670"/>
    </source>
</evidence>
<dbReference type="InterPro" id="IPR051156">
    <property type="entry name" value="Mito/Outer_Membr_Metalloprot"/>
</dbReference>
<evidence type="ECO:0000256" key="2">
    <source>
        <dbReference type="ARBA" id="ARBA00022723"/>
    </source>
</evidence>
<comment type="caution">
    <text evidence="9">The sequence shown here is derived from an EMBL/GenBank/DDBJ whole genome shotgun (WGS) entry which is preliminary data.</text>
</comment>
<dbReference type="Pfam" id="PF01435">
    <property type="entry name" value="Peptidase_M48"/>
    <property type="match status" value="1"/>
</dbReference>
<dbReference type="AlphaFoldDB" id="A0A831RPH2"/>
<keyword evidence="7" id="KW-0732">Signal</keyword>
<feature type="signal peptide" evidence="7">
    <location>
        <begin position="1"/>
        <end position="23"/>
    </location>
</feature>
<sequence length="391" mass="43089">MTMKRWIALASLLLSLLLLGGCATNPVTGERELSLVDRSSEVALGEKEYLPSRQQQGGDYVVDPALTRYVQRVGARLAAVADRDLPYEFVVVNDSTPNAWALPGGKIAVNRGLLTELRNEAELAAVLGHEIVHAAARHGAQSMERSVLLQAALLAAGVAAGASDNDNAALLLGAASVGAGLINQKYSRDAELEADHYGMIYMQRAGYDPQAAVALQQTFVRLAEGRDQNWLTGLFASHPPSQERVEKNRQMARQLGAGKGRIGEAEYRRATARLRRDKPAYAAYDEGRKLLRKSPEKSLRLAQKAIAIEPEEGLFHELLGDALTLLDRPREARRAYDRAVRLNDGFFRPYLKRGALEADLGEREAARRDLQRSQQLLPTRIARQLLDRLNQ</sequence>
<dbReference type="Proteomes" id="UP000886251">
    <property type="component" value="Unassembled WGS sequence"/>
</dbReference>
<comment type="similarity">
    <text evidence="6">Belongs to the peptidase M48 family.</text>
</comment>
<reference evidence="9" key="1">
    <citation type="journal article" date="2020" name="mSystems">
        <title>Genome- and Community-Level Interaction Insights into Carbon Utilization and Element Cycling Functions of Hydrothermarchaeota in Hydrothermal Sediment.</title>
        <authorList>
            <person name="Zhou Z."/>
            <person name="Liu Y."/>
            <person name="Xu W."/>
            <person name="Pan J."/>
            <person name="Luo Z.H."/>
            <person name="Li M."/>
        </authorList>
    </citation>
    <scope>NUCLEOTIDE SEQUENCE [LARGE SCALE GENOMIC DNA]</scope>
    <source>
        <strain evidence="9">HyVt-443</strain>
    </source>
</reference>